<dbReference type="OrthoDB" id="3270038at2759"/>
<evidence type="ECO:0000313" key="4">
    <source>
        <dbReference type="EMBL" id="KAF5342832.1"/>
    </source>
</evidence>
<comment type="caution">
    <text evidence="4">The sequence shown here is derived from an EMBL/GenBank/DDBJ whole genome shotgun (WGS) entry which is preliminary data.</text>
</comment>
<evidence type="ECO:0000256" key="2">
    <source>
        <dbReference type="ARBA" id="ARBA00022840"/>
    </source>
</evidence>
<dbReference type="InterPro" id="IPR002423">
    <property type="entry name" value="Cpn60/GroEL/TCP-1"/>
</dbReference>
<keyword evidence="2" id="KW-0067">ATP-binding</keyword>
<dbReference type="EMBL" id="JAACJM010000155">
    <property type="protein sequence ID" value="KAF5342832.1"/>
    <property type="molecule type" value="Genomic_DNA"/>
</dbReference>
<dbReference type="Gene3D" id="1.10.560.10">
    <property type="entry name" value="GroEL-like equatorial domain"/>
    <property type="match status" value="1"/>
</dbReference>
<protein>
    <submittedName>
        <fullName evidence="4">Uncharacterized protein</fullName>
    </submittedName>
</protein>
<evidence type="ECO:0000256" key="1">
    <source>
        <dbReference type="ARBA" id="ARBA00022741"/>
    </source>
</evidence>
<organism evidence="4 5">
    <name type="scientific">Tetrapyrgos nigripes</name>
    <dbReference type="NCBI Taxonomy" id="182062"/>
    <lineage>
        <taxon>Eukaryota</taxon>
        <taxon>Fungi</taxon>
        <taxon>Dikarya</taxon>
        <taxon>Basidiomycota</taxon>
        <taxon>Agaricomycotina</taxon>
        <taxon>Agaricomycetes</taxon>
        <taxon>Agaricomycetidae</taxon>
        <taxon>Agaricales</taxon>
        <taxon>Marasmiineae</taxon>
        <taxon>Marasmiaceae</taxon>
        <taxon>Tetrapyrgos</taxon>
    </lineage>
</organism>
<reference evidence="4 5" key="1">
    <citation type="journal article" date="2020" name="ISME J.">
        <title>Uncovering the hidden diversity of litter-decomposition mechanisms in mushroom-forming fungi.</title>
        <authorList>
            <person name="Floudas D."/>
            <person name="Bentzer J."/>
            <person name="Ahren D."/>
            <person name="Johansson T."/>
            <person name="Persson P."/>
            <person name="Tunlid A."/>
        </authorList>
    </citation>
    <scope>NUCLEOTIDE SEQUENCE [LARGE SCALE GENOMIC DNA]</scope>
    <source>
        <strain evidence="4 5">CBS 291.85</strain>
    </source>
</reference>
<dbReference type="Pfam" id="PF00118">
    <property type="entry name" value="Cpn60_TCP1"/>
    <property type="match status" value="1"/>
</dbReference>
<dbReference type="Proteomes" id="UP000559256">
    <property type="component" value="Unassembled WGS sequence"/>
</dbReference>
<keyword evidence="1" id="KW-0547">Nucleotide-binding</keyword>
<dbReference type="GO" id="GO:0140662">
    <property type="term" value="F:ATP-dependent protein folding chaperone"/>
    <property type="evidence" value="ECO:0007669"/>
    <property type="project" value="InterPro"/>
</dbReference>
<dbReference type="InterPro" id="IPR017998">
    <property type="entry name" value="Chaperone_TCP-1"/>
</dbReference>
<proteinExistence type="predicted"/>
<dbReference type="AlphaFoldDB" id="A0A8H5CLF3"/>
<evidence type="ECO:0000313" key="5">
    <source>
        <dbReference type="Proteomes" id="UP000559256"/>
    </source>
</evidence>
<gene>
    <name evidence="4" type="ORF">D9758_013378</name>
</gene>
<sequence>MEMLSCEKLIAHPAKEMIGLSRMQDEECGGGTTSVIILNIHPVVIISAYNKALKQSLAIIKRISILINHSNDEEMLSLIKTSIGTKFVLKMIMVSKLWTSKDILNEIDRNLADAISVARNVVFKLTLVPGGGDGDFPGTLPHWNSGVIRMLTELRAKHATGNTHGKSTVQTFKTVIEAARMLLRIDDVVQTHTER</sequence>
<accession>A0A8H5CLF3</accession>
<name>A0A8H5CLF3_9AGAR</name>
<dbReference type="InterPro" id="IPR027410">
    <property type="entry name" value="TCP-1-like_intermed_sf"/>
</dbReference>
<dbReference type="PANTHER" id="PTHR11353">
    <property type="entry name" value="CHAPERONIN"/>
    <property type="match status" value="1"/>
</dbReference>
<dbReference type="GO" id="GO:0005524">
    <property type="term" value="F:ATP binding"/>
    <property type="evidence" value="ECO:0007669"/>
    <property type="project" value="UniProtKB-KW"/>
</dbReference>
<dbReference type="SUPFAM" id="SSF48592">
    <property type="entry name" value="GroEL equatorial domain-like"/>
    <property type="match status" value="1"/>
</dbReference>
<dbReference type="Gene3D" id="3.30.260.10">
    <property type="entry name" value="TCP-1-like chaperonin intermediate domain"/>
    <property type="match status" value="2"/>
</dbReference>
<keyword evidence="3" id="KW-0143">Chaperone</keyword>
<dbReference type="InterPro" id="IPR027413">
    <property type="entry name" value="GROEL-like_equatorial_sf"/>
</dbReference>
<keyword evidence="5" id="KW-1185">Reference proteome</keyword>
<evidence type="ECO:0000256" key="3">
    <source>
        <dbReference type="ARBA" id="ARBA00023186"/>
    </source>
</evidence>